<dbReference type="InterPro" id="IPR003960">
    <property type="entry name" value="ATPase_AAA_CS"/>
</dbReference>
<protein>
    <recommendedName>
        <fullName evidence="3">AAA+ ATPase domain-containing protein</fullName>
    </recommendedName>
</protein>
<evidence type="ECO:0000256" key="1">
    <source>
        <dbReference type="ARBA" id="ARBA00007448"/>
    </source>
</evidence>
<dbReference type="SUPFAM" id="SSF52540">
    <property type="entry name" value="P-loop containing nucleoside triphosphate hydrolases"/>
    <property type="match status" value="1"/>
</dbReference>
<feature type="domain" description="AAA+ ATPase" evidence="3">
    <location>
        <begin position="248"/>
        <end position="432"/>
    </location>
</feature>
<reference evidence="4" key="1">
    <citation type="journal article" date="2020" name="Nature">
        <title>Giant virus diversity and host interactions through global metagenomics.</title>
        <authorList>
            <person name="Schulz F."/>
            <person name="Roux S."/>
            <person name="Paez-Espino D."/>
            <person name="Jungbluth S."/>
            <person name="Walsh D.A."/>
            <person name="Denef V.J."/>
            <person name="McMahon K.D."/>
            <person name="Konstantinidis K.T."/>
            <person name="Eloe-Fadrosh E.A."/>
            <person name="Kyrpides N.C."/>
            <person name="Woyke T."/>
        </authorList>
    </citation>
    <scope>NUCLEOTIDE SEQUENCE</scope>
    <source>
        <strain evidence="4">GVMAG-M-3300023174-107</strain>
    </source>
</reference>
<keyword evidence="2" id="KW-0472">Membrane</keyword>
<name>A0A6C0D3E1_9ZZZZ</name>
<dbReference type="Gene3D" id="3.40.50.300">
    <property type="entry name" value="P-loop containing nucleotide triphosphate hydrolases"/>
    <property type="match status" value="1"/>
</dbReference>
<dbReference type="SMART" id="SM00382">
    <property type="entry name" value="AAA"/>
    <property type="match status" value="1"/>
</dbReference>
<keyword evidence="2" id="KW-0812">Transmembrane</keyword>
<evidence type="ECO:0000313" key="4">
    <source>
        <dbReference type="EMBL" id="QHT10419.1"/>
    </source>
</evidence>
<dbReference type="GO" id="GO:0005524">
    <property type="term" value="F:ATP binding"/>
    <property type="evidence" value="ECO:0007669"/>
    <property type="project" value="InterPro"/>
</dbReference>
<dbReference type="AlphaFoldDB" id="A0A6C0D3E1"/>
<proteinExistence type="inferred from homology"/>
<comment type="similarity">
    <text evidence="1">Belongs to the AAA ATPase family. BCS1 subfamily.</text>
</comment>
<dbReference type="InterPro" id="IPR050747">
    <property type="entry name" value="Mitochondrial_chaperone_BCS1"/>
</dbReference>
<dbReference type="EMBL" id="MN739520">
    <property type="protein sequence ID" value="QHT10419.1"/>
    <property type="molecule type" value="Genomic_DNA"/>
</dbReference>
<dbReference type="InterPro" id="IPR027417">
    <property type="entry name" value="P-loop_NTPase"/>
</dbReference>
<keyword evidence="2" id="KW-1133">Transmembrane helix</keyword>
<dbReference type="InterPro" id="IPR003593">
    <property type="entry name" value="AAA+_ATPase"/>
</dbReference>
<dbReference type="PANTHER" id="PTHR23070">
    <property type="entry name" value="BCS1 AAA-TYPE ATPASE"/>
    <property type="match status" value="1"/>
</dbReference>
<feature type="transmembrane region" description="Helical" evidence="2">
    <location>
        <begin position="12"/>
        <end position="34"/>
    </location>
</feature>
<accession>A0A6C0D3E1</accession>
<organism evidence="4">
    <name type="scientific">viral metagenome</name>
    <dbReference type="NCBI Taxonomy" id="1070528"/>
    <lineage>
        <taxon>unclassified sequences</taxon>
        <taxon>metagenomes</taxon>
        <taxon>organismal metagenomes</taxon>
    </lineage>
</organism>
<evidence type="ECO:0000259" key="3">
    <source>
        <dbReference type="SMART" id="SM00382"/>
    </source>
</evidence>
<dbReference type="Pfam" id="PF00004">
    <property type="entry name" value="AAA"/>
    <property type="match status" value="2"/>
</dbReference>
<dbReference type="PROSITE" id="PS00674">
    <property type="entry name" value="AAA"/>
    <property type="match status" value="1"/>
</dbReference>
<evidence type="ECO:0000256" key="2">
    <source>
        <dbReference type="SAM" id="Phobius"/>
    </source>
</evidence>
<dbReference type="GO" id="GO:0016887">
    <property type="term" value="F:ATP hydrolysis activity"/>
    <property type="evidence" value="ECO:0007669"/>
    <property type="project" value="InterPro"/>
</dbReference>
<sequence length="498" mass="57884">MTFDLKNQLFMLLMIKAYDVSFYTIICLLAAFYAKDLPFFKKELEYAHPDPFKDSTYDAAVKSNTNELIITSSISIEIFLHKQNDTLAHSLLDYVTNKPNIQSISYSKNKFMLNHKNPIMIEAVDQIYIRLLSEKGSDEELSQVIEIYSYLLDVDDLRAYLKKIEYNYTLQIQNKLGDKLYYFNDVSTGKINRNEYNKMPPIVTFTMKQFNTNRTFKNVIGPESRLIEKRVNFFMNNKQWYSQNGIPYTFGLMLYGLPGCGKTSIIKALSGVTRRHIINIKLHKFVTKTQMENLFFSESLNIVQNGRNETVIIPIDQRIYLFEDLDADDTDILLDRSETPGFSKEKDYTSLDNSTSDSCGFKDFKYQSREEKEKEEFSSEKLTLSCLLNILDGVLEAPGRIVVMTTNFIEKLDSALIRPGRIDLICEFKKCTNQSIIQFIEMFYDIELNDENKNEINSLTEYTITPAEMTKVMFENFEDYEACIKTLKNIQNVEIINA</sequence>
<dbReference type="InterPro" id="IPR003959">
    <property type="entry name" value="ATPase_AAA_core"/>
</dbReference>